<dbReference type="RefSeq" id="WP_183416308.1">
    <property type="nucleotide sequence ID" value="NZ_JACHXA010000004.1"/>
</dbReference>
<sequence length="299" mass="32436">MDNIDILIQAPIFNVQLLLDGVLIGALFALAAYGMALVWGVMNIINIVQGEFVILGGFVAWSLFQVGVPPLFGIPAAAIALFILGYLLYKLVIFRLVDRDLFISLLATFGMSILLQQLMNEVFGADVQTVDTQLQSWFIFEGMVSVPQIKLLAFVLTLVIAVCLVVFMRKSRMGQAIRATAQNARAARILGIDTDKVYATTYGINAAVCGAAGALVVMSLTIHPFQGLAYTIRSFTIVVVAGLGNIAGVVASAFGLGVAEQYAGFVLGAEYQLAFVYLLLVVILMYRSFMLGRQRKYLK</sequence>
<dbReference type="InterPro" id="IPR001851">
    <property type="entry name" value="ABC_transp_permease"/>
</dbReference>
<feature type="transmembrane region" description="Helical" evidence="9">
    <location>
        <begin position="149"/>
        <end position="168"/>
    </location>
</feature>
<evidence type="ECO:0000256" key="9">
    <source>
        <dbReference type="SAM" id="Phobius"/>
    </source>
</evidence>
<name>A0A839SX10_9PROT</name>
<dbReference type="GO" id="GO:0005886">
    <property type="term" value="C:plasma membrane"/>
    <property type="evidence" value="ECO:0007669"/>
    <property type="project" value="UniProtKB-SubCell"/>
</dbReference>
<evidence type="ECO:0000256" key="2">
    <source>
        <dbReference type="ARBA" id="ARBA00022448"/>
    </source>
</evidence>
<evidence type="ECO:0000256" key="6">
    <source>
        <dbReference type="ARBA" id="ARBA00022989"/>
    </source>
</evidence>
<comment type="caution">
    <text evidence="10">The sequence shown here is derived from an EMBL/GenBank/DDBJ whole genome shotgun (WGS) entry which is preliminary data.</text>
</comment>
<evidence type="ECO:0000256" key="3">
    <source>
        <dbReference type="ARBA" id="ARBA00022475"/>
    </source>
</evidence>
<feature type="transmembrane region" description="Helical" evidence="9">
    <location>
        <begin position="70"/>
        <end position="89"/>
    </location>
</feature>
<dbReference type="InterPro" id="IPR052157">
    <property type="entry name" value="BCAA_transport_permease"/>
</dbReference>
<evidence type="ECO:0000256" key="5">
    <source>
        <dbReference type="ARBA" id="ARBA00022970"/>
    </source>
</evidence>
<reference evidence="10 11" key="1">
    <citation type="submission" date="2020-08" db="EMBL/GenBank/DDBJ databases">
        <title>Genomic Encyclopedia of Type Strains, Phase III (KMG-III): the genomes of soil and plant-associated and newly described type strains.</title>
        <authorList>
            <person name="Whitman W."/>
        </authorList>
    </citation>
    <scope>NUCLEOTIDE SEQUENCE [LARGE SCALE GENOMIC DNA]</scope>
    <source>
        <strain evidence="10 11">CECT 8803</strain>
    </source>
</reference>
<keyword evidence="11" id="KW-1185">Reference proteome</keyword>
<dbReference type="Pfam" id="PF02653">
    <property type="entry name" value="BPD_transp_2"/>
    <property type="match status" value="1"/>
</dbReference>
<evidence type="ECO:0000256" key="1">
    <source>
        <dbReference type="ARBA" id="ARBA00004651"/>
    </source>
</evidence>
<dbReference type="CDD" id="cd06582">
    <property type="entry name" value="TM_PBP1_LivH_like"/>
    <property type="match status" value="1"/>
</dbReference>
<protein>
    <submittedName>
        <fullName evidence="10">Branched-chain amino acid transport system permease protein</fullName>
    </submittedName>
</protein>
<proteinExistence type="inferred from homology"/>
<evidence type="ECO:0000313" key="11">
    <source>
        <dbReference type="Proteomes" id="UP000581135"/>
    </source>
</evidence>
<comment type="subcellular location">
    <subcellularLocation>
        <location evidence="1">Cell membrane</location>
        <topology evidence="1">Multi-pass membrane protein</topology>
    </subcellularLocation>
</comment>
<evidence type="ECO:0000256" key="7">
    <source>
        <dbReference type="ARBA" id="ARBA00023136"/>
    </source>
</evidence>
<evidence type="ECO:0000256" key="8">
    <source>
        <dbReference type="ARBA" id="ARBA00037998"/>
    </source>
</evidence>
<dbReference type="EMBL" id="JACHXA010000004">
    <property type="protein sequence ID" value="MBB3065483.1"/>
    <property type="molecule type" value="Genomic_DNA"/>
</dbReference>
<feature type="transmembrane region" description="Helical" evidence="9">
    <location>
        <begin position="271"/>
        <end position="289"/>
    </location>
</feature>
<gene>
    <name evidence="10" type="ORF">FHR98_001770</name>
</gene>
<keyword evidence="7 9" id="KW-0472">Membrane</keyword>
<feature type="transmembrane region" description="Helical" evidence="9">
    <location>
        <begin position="44"/>
        <end position="64"/>
    </location>
</feature>
<dbReference type="PANTHER" id="PTHR11795:SF445">
    <property type="entry name" value="AMINO ACID ABC TRANSPORTER PERMEASE PROTEIN"/>
    <property type="match status" value="1"/>
</dbReference>
<evidence type="ECO:0000313" key="10">
    <source>
        <dbReference type="EMBL" id="MBB3065483.1"/>
    </source>
</evidence>
<dbReference type="Proteomes" id="UP000581135">
    <property type="component" value="Unassembled WGS sequence"/>
</dbReference>
<evidence type="ECO:0000256" key="4">
    <source>
        <dbReference type="ARBA" id="ARBA00022692"/>
    </source>
</evidence>
<organism evidence="10 11">
    <name type="scientific">Limibacillus halophilus</name>
    <dbReference type="NCBI Taxonomy" id="1579333"/>
    <lineage>
        <taxon>Bacteria</taxon>
        <taxon>Pseudomonadati</taxon>
        <taxon>Pseudomonadota</taxon>
        <taxon>Alphaproteobacteria</taxon>
        <taxon>Rhodospirillales</taxon>
        <taxon>Rhodovibrionaceae</taxon>
        <taxon>Limibacillus</taxon>
    </lineage>
</organism>
<feature type="transmembrane region" description="Helical" evidence="9">
    <location>
        <begin position="12"/>
        <end position="32"/>
    </location>
</feature>
<dbReference type="PANTHER" id="PTHR11795">
    <property type="entry name" value="BRANCHED-CHAIN AMINO ACID TRANSPORT SYSTEM PERMEASE PROTEIN LIVH"/>
    <property type="match status" value="1"/>
</dbReference>
<keyword evidence="2" id="KW-0813">Transport</keyword>
<keyword evidence="3" id="KW-1003">Cell membrane</keyword>
<dbReference type="AlphaFoldDB" id="A0A839SX10"/>
<feature type="transmembrane region" description="Helical" evidence="9">
    <location>
        <begin position="235"/>
        <end position="259"/>
    </location>
</feature>
<accession>A0A839SX10</accession>
<dbReference type="GO" id="GO:0022857">
    <property type="term" value="F:transmembrane transporter activity"/>
    <property type="evidence" value="ECO:0007669"/>
    <property type="project" value="InterPro"/>
</dbReference>
<dbReference type="GO" id="GO:0006865">
    <property type="term" value="P:amino acid transport"/>
    <property type="evidence" value="ECO:0007669"/>
    <property type="project" value="UniProtKB-KW"/>
</dbReference>
<comment type="similarity">
    <text evidence="8">Belongs to the binding-protein-dependent transport system permease family. LivHM subfamily.</text>
</comment>
<keyword evidence="6 9" id="KW-1133">Transmembrane helix</keyword>
<feature type="transmembrane region" description="Helical" evidence="9">
    <location>
        <begin position="101"/>
        <end position="119"/>
    </location>
</feature>
<keyword evidence="4 9" id="KW-0812">Transmembrane</keyword>
<keyword evidence="5" id="KW-0029">Amino-acid transport</keyword>